<evidence type="ECO:0000259" key="1">
    <source>
        <dbReference type="PROSITE" id="PS50146"/>
    </source>
</evidence>
<sequence length="575" mass="63061">MRVLGLGMNTEACDNLIRSCDSGFHFQGSFCYCCTLGGGGGWGSGGGDGFFNEILNGLLSSRHKVPYPPAPAEVMHSVVTAGNISFCDPNEMEPETSNHNEDQDPLLHCSAHIRSSFSTISNGVESCNTDQSVKFSFPNERFRLGIIPAGSTDAIVVCTTGTRDPITSALHIVLGRRVSLDIAQVVRWKATTSSMDAPYVRYAASFAGSLSWILCCSPAKGFRVDVARITMKVDKKLRKKLGKGRCVATREMHQESINLIASGTRFSSYHNLYDKVVNDSFSKRKASGSIVFWGPRRNELLASKAPNLTLRNPTCGDLAKMPAELAHTSFALALLARRVAELAKYGFYGDVIKESESIRWMGPKRYDYAGTKVFLKHRSYEAEIAFLEVQKETDYPVSNNDLQDSGRARSLWSAKKSDRVICRVNCSICTESANKCKLPTNGSSATRYTNLHDSRWLRSKGNYLSVGAAIISCRNGRAPDGLVADAHLSDGFLHLILIKDCPRSFYLWHLTQLAKKGGNPLNLKFVEHHKTPAFAFTSSGDEGVWNLDGEILQAHQLSAQVCQGLVCLFASGPEV</sequence>
<dbReference type="InterPro" id="IPR016064">
    <property type="entry name" value="NAD/diacylglycerol_kinase_sf"/>
</dbReference>
<dbReference type="Pfam" id="PF19280">
    <property type="entry name" value="CERK_C"/>
    <property type="match status" value="1"/>
</dbReference>
<dbReference type="SUPFAM" id="SSF111331">
    <property type="entry name" value="NAD kinase/diacylglycerol kinase-like"/>
    <property type="match status" value="1"/>
</dbReference>
<comment type="caution">
    <text evidence="2">The sequence shown here is derived from an EMBL/GenBank/DDBJ whole genome shotgun (WGS) entry which is preliminary data.</text>
</comment>
<dbReference type="Gene3D" id="3.40.50.10330">
    <property type="entry name" value="Probable inorganic polyphosphate/atp-NAD kinase, domain 1"/>
    <property type="match status" value="1"/>
</dbReference>
<dbReference type="Gene3D" id="2.60.200.40">
    <property type="match status" value="1"/>
</dbReference>
<gene>
    <name evidence="2" type="ORF">IFM89_034502</name>
</gene>
<dbReference type="InterPro" id="IPR045363">
    <property type="entry name" value="CERK_C"/>
</dbReference>
<evidence type="ECO:0000313" key="2">
    <source>
        <dbReference type="EMBL" id="KAF9603169.1"/>
    </source>
</evidence>
<dbReference type="InterPro" id="IPR017438">
    <property type="entry name" value="ATP-NAD_kinase_N"/>
</dbReference>
<evidence type="ECO:0000313" key="3">
    <source>
        <dbReference type="Proteomes" id="UP000631114"/>
    </source>
</evidence>
<protein>
    <recommendedName>
        <fullName evidence="1">DAGKc domain-containing protein</fullName>
    </recommendedName>
</protein>
<dbReference type="GO" id="GO:0016020">
    <property type="term" value="C:membrane"/>
    <property type="evidence" value="ECO:0007669"/>
    <property type="project" value="GOC"/>
</dbReference>
<organism evidence="2 3">
    <name type="scientific">Coptis chinensis</name>
    <dbReference type="NCBI Taxonomy" id="261450"/>
    <lineage>
        <taxon>Eukaryota</taxon>
        <taxon>Viridiplantae</taxon>
        <taxon>Streptophyta</taxon>
        <taxon>Embryophyta</taxon>
        <taxon>Tracheophyta</taxon>
        <taxon>Spermatophyta</taxon>
        <taxon>Magnoliopsida</taxon>
        <taxon>Ranunculales</taxon>
        <taxon>Ranunculaceae</taxon>
        <taxon>Coptidoideae</taxon>
        <taxon>Coptis</taxon>
    </lineage>
</organism>
<dbReference type="AlphaFoldDB" id="A0A835HRC0"/>
<dbReference type="GO" id="GO:0001729">
    <property type="term" value="F:ceramide kinase activity"/>
    <property type="evidence" value="ECO:0007669"/>
    <property type="project" value="TreeGrafter"/>
</dbReference>
<dbReference type="EMBL" id="JADFTS010000006">
    <property type="protein sequence ID" value="KAF9603169.1"/>
    <property type="molecule type" value="Genomic_DNA"/>
</dbReference>
<dbReference type="GO" id="GO:0006672">
    <property type="term" value="P:ceramide metabolic process"/>
    <property type="evidence" value="ECO:0007669"/>
    <property type="project" value="TreeGrafter"/>
</dbReference>
<name>A0A835HRC0_9MAGN</name>
<dbReference type="PROSITE" id="PS50146">
    <property type="entry name" value="DAGK"/>
    <property type="match status" value="1"/>
</dbReference>
<proteinExistence type="predicted"/>
<keyword evidence="3" id="KW-1185">Reference proteome</keyword>
<dbReference type="InterPro" id="IPR050187">
    <property type="entry name" value="Lipid_Phosphate_FormReg"/>
</dbReference>
<dbReference type="PANTHER" id="PTHR12358:SF6">
    <property type="entry name" value="CERAMIDE KINASE"/>
    <property type="match status" value="1"/>
</dbReference>
<reference evidence="2 3" key="1">
    <citation type="submission" date="2020-10" db="EMBL/GenBank/DDBJ databases">
        <title>The Coptis chinensis genome and diversification of protoberbering-type alkaloids.</title>
        <authorList>
            <person name="Wang B."/>
            <person name="Shu S."/>
            <person name="Song C."/>
            <person name="Liu Y."/>
        </authorList>
    </citation>
    <scope>NUCLEOTIDE SEQUENCE [LARGE SCALE GENOMIC DNA]</scope>
    <source>
        <strain evidence="2">HL-2020</strain>
        <tissue evidence="2">Leaf</tissue>
    </source>
</reference>
<dbReference type="PANTHER" id="PTHR12358">
    <property type="entry name" value="SPHINGOSINE KINASE"/>
    <property type="match status" value="1"/>
</dbReference>
<accession>A0A835HRC0</accession>
<feature type="domain" description="DAGKc" evidence="1">
    <location>
        <begin position="45"/>
        <end position="189"/>
    </location>
</feature>
<dbReference type="InterPro" id="IPR001206">
    <property type="entry name" value="Diacylglycerol_kinase_cat_dom"/>
</dbReference>
<dbReference type="Proteomes" id="UP000631114">
    <property type="component" value="Unassembled WGS sequence"/>
</dbReference>
<dbReference type="OrthoDB" id="530923at2759"/>